<protein>
    <submittedName>
        <fullName evidence="2">Uncharacterized protein</fullName>
    </submittedName>
</protein>
<comment type="caution">
    <text evidence="2">The sequence shown here is derived from an EMBL/GenBank/DDBJ whole genome shotgun (WGS) entry which is preliminary data.</text>
</comment>
<organism evidence="2 3">
    <name type="scientific">Araneus ventricosus</name>
    <name type="common">Orbweaver spider</name>
    <name type="synonym">Epeira ventricosa</name>
    <dbReference type="NCBI Taxonomy" id="182803"/>
    <lineage>
        <taxon>Eukaryota</taxon>
        <taxon>Metazoa</taxon>
        <taxon>Ecdysozoa</taxon>
        <taxon>Arthropoda</taxon>
        <taxon>Chelicerata</taxon>
        <taxon>Arachnida</taxon>
        <taxon>Araneae</taxon>
        <taxon>Araneomorphae</taxon>
        <taxon>Entelegynae</taxon>
        <taxon>Araneoidea</taxon>
        <taxon>Araneidae</taxon>
        <taxon>Araneus</taxon>
    </lineage>
</organism>
<feature type="compositionally biased region" description="Basic and acidic residues" evidence="1">
    <location>
        <begin position="8"/>
        <end position="18"/>
    </location>
</feature>
<name>A0A4Y2QKS2_ARAVE</name>
<dbReference type="Proteomes" id="UP000499080">
    <property type="component" value="Unassembled WGS sequence"/>
</dbReference>
<feature type="region of interest" description="Disordered" evidence="1">
    <location>
        <begin position="1"/>
        <end position="87"/>
    </location>
</feature>
<accession>A0A4Y2QKS2</accession>
<feature type="compositionally biased region" description="Basic and acidic residues" evidence="1">
    <location>
        <begin position="27"/>
        <end position="61"/>
    </location>
</feature>
<dbReference type="EMBL" id="BGPR01014131">
    <property type="protein sequence ID" value="GBN63875.1"/>
    <property type="molecule type" value="Genomic_DNA"/>
</dbReference>
<keyword evidence="3" id="KW-1185">Reference proteome</keyword>
<feature type="compositionally biased region" description="Basic and acidic residues" evidence="1">
    <location>
        <begin position="71"/>
        <end position="87"/>
    </location>
</feature>
<dbReference type="AlphaFoldDB" id="A0A4Y2QKS2"/>
<gene>
    <name evidence="2" type="ORF">AVEN_43629_1</name>
</gene>
<reference evidence="2 3" key="1">
    <citation type="journal article" date="2019" name="Sci. Rep.">
        <title>Orb-weaving spider Araneus ventricosus genome elucidates the spidroin gene catalogue.</title>
        <authorList>
            <person name="Kono N."/>
            <person name="Nakamura H."/>
            <person name="Ohtoshi R."/>
            <person name="Moran D.A.P."/>
            <person name="Shinohara A."/>
            <person name="Yoshida Y."/>
            <person name="Fujiwara M."/>
            <person name="Mori M."/>
            <person name="Tomita M."/>
            <person name="Arakawa K."/>
        </authorList>
    </citation>
    <scope>NUCLEOTIDE SEQUENCE [LARGE SCALE GENOMIC DNA]</scope>
</reference>
<evidence type="ECO:0000313" key="2">
    <source>
        <dbReference type="EMBL" id="GBN63875.1"/>
    </source>
</evidence>
<proteinExistence type="predicted"/>
<evidence type="ECO:0000313" key="3">
    <source>
        <dbReference type="Proteomes" id="UP000499080"/>
    </source>
</evidence>
<evidence type="ECO:0000256" key="1">
    <source>
        <dbReference type="SAM" id="MobiDB-lite"/>
    </source>
</evidence>
<sequence>MKMQEPYLRAKGEERGDAEGNPGWHRVHLDPEADPAHGDDHGGRGIRVHDAPRQPSHHPEVGEQAGVVPYQRKEKILNTGQRRDVIA</sequence>